<comment type="caution">
    <text evidence="2">The sequence shown here is derived from an EMBL/GenBank/DDBJ whole genome shotgun (WGS) entry which is preliminary data.</text>
</comment>
<feature type="region of interest" description="Disordered" evidence="1">
    <location>
        <begin position="41"/>
        <end position="60"/>
    </location>
</feature>
<dbReference type="EMBL" id="JANVFU010000015">
    <property type="protein sequence ID" value="KAJ3740299.1"/>
    <property type="molecule type" value="Genomic_DNA"/>
</dbReference>
<sequence>MYNSLDPIHLMPGWIYPRQQVNGQGDGPSIVINGFNCEKGNAEDDNGYKPIDSPEEADDEIEGIEQTSTQPLSSLISSNLFSPSLPAAPPFISRTKHITSTLMPGVVESDRIKKRLAQLAIDSVYGWLRTTTSQEYPSYLLSSNSHQYYPPQWTVWSTYPKEQAFAQQQQQQVQEQPKSLDLHWKSVCKERLVVRQDVYGVWFEICAILSDQGGLTQKIEIQVERERELVTLEQTVRSMVDQLHRHIRYWHERGLELSFTSLLLLPANY</sequence>
<accession>A0A9W8NT28</accession>
<proteinExistence type="predicted"/>
<dbReference type="AlphaFoldDB" id="A0A9W8NT28"/>
<gene>
    <name evidence="2" type="ORF">DFH05DRAFT_1559991</name>
</gene>
<protein>
    <submittedName>
        <fullName evidence="2">Uncharacterized protein</fullName>
    </submittedName>
</protein>
<name>A0A9W8NT28_9AGAR</name>
<reference evidence="2 3" key="1">
    <citation type="journal article" date="2023" name="Proc. Natl. Acad. Sci. U.S.A.">
        <title>A global phylogenomic analysis of the shiitake genus Lentinula.</title>
        <authorList>
            <person name="Sierra-Patev S."/>
            <person name="Min B."/>
            <person name="Naranjo-Ortiz M."/>
            <person name="Looney B."/>
            <person name="Konkel Z."/>
            <person name="Slot J.C."/>
            <person name="Sakamoto Y."/>
            <person name="Steenwyk J.L."/>
            <person name="Rokas A."/>
            <person name="Carro J."/>
            <person name="Camarero S."/>
            <person name="Ferreira P."/>
            <person name="Molpeceres G."/>
            <person name="Ruiz-Duenas F.J."/>
            <person name="Serrano A."/>
            <person name="Henrissat B."/>
            <person name="Drula E."/>
            <person name="Hughes K.W."/>
            <person name="Mata J.L."/>
            <person name="Ishikawa N.K."/>
            <person name="Vargas-Isla R."/>
            <person name="Ushijima S."/>
            <person name="Smith C.A."/>
            <person name="Donoghue J."/>
            <person name="Ahrendt S."/>
            <person name="Andreopoulos W."/>
            <person name="He G."/>
            <person name="LaButti K."/>
            <person name="Lipzen A."/>
            <person name="Ng V."/>
            <person name="Riley R."/>
            <person name="Sandor L."/>
            <person name="Barry K."/>
            <person name="Martinez A.T."/>
            <person name="Xiao Y."/>
            <person name="Gibbons J.G."/>
            <person name="Terashima K."/>
            <person name="Grigoriev I.V."/>
            <person name="Hibbett D."/>
        </authorList>
    </citation>
    <scope>NUCLEOTIDE SEQUENCE [LARGE SCALE GENOMIC DNA]</scope>
    <source>
        <strain evidence="2 3">TFB7810</strain>
    </source>
</reference>
<evidence type="ECO:0000256" key="1">
    <source>
        <dbReference type="SAM" id="MobiDB-lite"/>
    </source>
</evidence>
<dbReference type="Proteomes" id="UP001142393">
    <property type="component" value="Unassembled WGS sequence"/>
</dbReference>
<keyword evidence="3" id="KW-1185">Reference proteome</keyword>
<evidence type="ECO:0000313" key="2">
    <source>
        <dbReference type="EMBL" id="KAJ3740299.1"/>
    </source>
</evidence>
<evidence type="ECO:0000313" key="3">
    <source>
        <dbReference type="Proteomes" id="UP001142393"/>
    </source>
</evidence>
<organism evidence="2 3">
    <name type="scientific">Lentinula detonsa</name>
    <dbReference type="NCBI Taxonomy" id="2804962"/>
    <lineage>
        <taxon>Eukaryota</taxon>
        <taxon>Fungi</taxon>
        <taxon>Dikarya</taxon>
        <taxon>Basidiomycota</taxon>
        <taxon>Agaricomycotina</taxon>
        <taxon>Agaricomycetes</taxon>
        <taxon>Agaricomycetidae</taxon>
        <taxon>Agaricales</taxon>
        <taxon>Marasmiineae</taxon>
        <taxon>Omphalotaceae</taxon>
        <taxon>Lentinula</taxon>
    </lineage>
</organism>